<dbReference type="Proteomes" id="UP000002748">
    <property type="component" value="Unassembled WGS sequence"/>
</dbReference>
<dbReference type="VEuPathDB" id="FungiDB:A1Q1_07209"/>
<feature type="region of interest" description="Disordered" evidence="1">
    <location>
        <begin position="83"/>
        <end position="121"/>
    </location>
</feature>
<name>J5RAK7_TRIAS</name>
<feature type="compositionally biased region" description="Basic and acidic residues" evidence="1">
    <location>
        <begin position="90"/>
        <end position="119"/>
    </location>
</feature>
<feature type="compositionally biased region" description="Basic and acidic residues" evidence="1">
    <location>
        <begin position="136"/>
        <end position="145"/>
    </location>
</feature>
<evidence type="ECO:0000313" key="2">
    <source>
        <dbReference type="EMBL" id="EJT51578.1"/>
    </source>
</evidence>
<evidence type="ECO:0000313" key="3">
    <source>
        <dbReference type="Proteomes" id="UP000002748"/>
    </source>
</evidence>
<dbReference type="AlphaFoldDB" id="J5RAK7"/>
<gene>
    <name evidence="2" type="ORF">A1Q1_07209</name>
</gene>
<reference evidence="2 3" key="1">
    <citation type="journal article" date="2012" name="Eukaryot. Cell">
        <title>Draft genome sequence of CBS 2479, the standard type strain of Trichosporon asahii.</title>
        <authorList>
            <person name="Yang R.Y."/>
            <person name="Li H.T."/>
            <person name="Zhu H."/>
            <person name="Zhou G.P."/>
            <person name="Wang M."/>
            <person name="Wang L."/>
        </authorList>
    </citation>
    <scope>NUCLEOTIDE SEQUENCE [LARGE SCALE GENOMIC DNA]</scope>
    <source>
        <strain evidence="3">ATCC 90039 / CBS 2479 / JCM 2466 / KCTC 7840 / NCYC 2677 / UAMH 7654</strain>
    </source>
</reference>
<evidence type="ECO:0000256" key="1">
    <source>
        <dbReference type="SAM" id="MobiDB-lite"/>
    </source>
</evidence>
<dbReference type="EMBL" id="ALBS01000051">
    <property type="protein sequence ID" value="EJT51578.1"/>
    <property type="molecule type" value="Genomic_DNA"/>
</dbReference>
<sequence>MHGPDSDTIGLREKEPGHKGTEVVSVLLHSGGDAYVALWNCSVYSPGSARRATARQVLDPGVPRRDLRSAVLNSTFVIPGADAGAFQDHSGPEDAQFRHKDGREYSATRKEKTGEDSRNEGPMCSWYTLKTTFARREAREEKQHNPSESLSRVHASRASRIRSGFRTLQACLMPLPEDAPPVWISAQRAVIAVTASGDLRMKRVLLSAASPGVVGIAERRCRCGPDSEVDTREVCILVSVVTPEARPGPGTYVLNSLRARVLAGVRVRLSLFGDTSATPVRPSASQWRPARSRAVWRLEGAMVALVAPGTF</sequence>
<organism evidence="2 3">
    <name type="scientific">Trichosporon asahii var. asahii (strain ATCC 90039 / CBS 2479 / JCM 2466 / KCTC 7840 / NBRC 103889/ NCYC 2677 / UAMH 7654)</name>
    <name type="common">Yeast</name>
    <dbReference type="NCBI Taxonomy" id="1186058"/>
    <lineage>
        <taxon>Eukaryota</taxon>
        <taxon>Fungi</taxon>
        <taxon>Dikarya</taxon>
        <taxon>Basidiomycota</taxon>
        <taxon>Agaricomycotina</taxon>
        <taxon>Tremellomycetes</taxon>
        <taxon>Trichosporonales</taxon>
        <taxon>Trichosporonaceae</taxon>
        <taxon>Trichosporon</taxon>
    </lineage>
</organism>
<proteinExistence type="predicted"/>
<dbReference type="KEGG" id="tasa:A1Q1_07209"/>
<dbReference type="HOGENOM" id="CLU_894839_0_0_1"/>
<accession>J5RAK7</accession>
<feature type="region of interest" description="Disordered" evidence="1">
    <location>
        <begin position="136"/>
        <end position="156"/>
    </location>
</feature>
<dbReference type="GeneID" id="25990721"/>
<protein>
    <submittedName>
        <fullName evidence="2">Uncharacterized protein</fullName>
    </submittedName>
</protein>
<comment type="caution">
    <text evidence="2">The sequence shown here is derived from an EMBL/GenBank/DDBJ whole genome shotgun (WGS) entry which is preliminary data.</text>
</comment>
<dbReference type="RefSeq" id="XP_014182920.1">
    <property type="nucleotide sequence ID" value="XM_014327445.1"/>
</dbReference>